<feature type="region of interest" description="Disordered" evidence="12">
    <location>
        <begin position="139"/>
        <end position="167"/>
    </location>
</feature>
<feature type="transmembrane region" description="Helical" evidence="13">
    <location>
        <begin position="400"/>
        <end position="422"/>
    </location>
</feature>
<evidence type="ECO:0000256" key="4">
    <source>
        <dbReference type="ARBA" id="ARBA00022525"/>
    </source>
</evidence>
<sequence>MSSIDSINPNVNYPPEHQRILNVISDKVRKPGSFIDTIHLSTVGVLNYKETNTEWGGEKPKTSTSVPDLTSPTPKAKSELDKGGMLVKIIGELIRLLGNINIQRLEAQLGVWKALMESQRLAGEKSSQEFTNLVNDSDKATQEFKQKNEAAQSDQNAADKAKSDRDAAKDKLNGLAADDPEYGKVKAAYDSAEAAYKTAQGKADTSAGDAAAAGKVANEKANLANKKYSEIINTNGNSEIVKNGAKLHLTNMAQLTAQLAEFSKLVGENAERSLNNDLALFKAMQESRQKEMEKKSEDFQKEEKKSEALGCLGKILGFILAAVSVVGAIFTGGASLALAAVGLGLMVADEVGKAITGKSFMEAAMKPLMDAILKPLMEALSKMISKMLESFGVSKDTAEMVGHIVGGIIAAIAMVAVMALVATVGKSIASKMGDVIGKLITDEMKNLVPQVLKNLSSGISKGFSRVMQKGKDFLASQKNMPAGLDEAQKLEWQTLRVKKMTNYSQGVLAVADGATSGARGVAEKKKSDALADIVLGRAELDKIKQWMNEAVETYGASFKIGQDLIATISSSLKQNEDAGRHVLRHSHA</sequence>
<evidence type="ECO:0000256" key="8">
    <source>
        <dbReference type="ARBA" id="ARBA00023026"/>
    </source>
</evidence>
<feature type="region of interest" description="Disordered" evidence="12">
    <location>
        <begin position="54"/>
        <end position="78"/>
    </location>
</feature>
<gene>
    <name evidence="16" type="primary">sctE</name>
    <name evidence="16" type="ORF">ABGV49_00175</name>
</gene>
<name>A0ABV0FA53_9NEIS</name>
<protein>
    <recommendedName>
        <fullName evidence="3">Translocator protein BipB</fullName>
    </recommendedName>
</protein>
<dbReference type="Pfam" id="PF16535">
    <property type="entry name" value="T3SSipB"/>
    <property type="match status" value="1"/>
</dbReference>
<keyword evidence="5 13" id="KW-0812">Transmembrane</keyword>
<keyword evidence="8" id="KW-0843">Virulence</keyword>
<feature type="domain" description="Translocator protein BipB-like C-terminal" evidence="14">
    <location>
        <begin position="260"/>
        <end position="584"/>
    </location>
</feature>
<dbReference type="InterPro" id="IPR006972">
    <property type="entry name" value="BipB-like_C"/>
</dbReference>
<proteinExistence type="inferred from homology"/>
<dbReference type="InterPro" id="IPR003895">
    <property type="entry name" value="T3SS_SctE/BipB"/>
</dbReference>
<dbReference type="Proteomes" id="UP001455709">
    <property type="component" value="Unassembled WGS sequence"/>
</dbReference>
<evidence type="ECO:0000313" key="17">
    <source>
        <dbReference type="Proteomes" id="UP001455709"/>
    </source>
</evidence>
<evidence type="ECO:0000256" key="9">
    <source>
        <dbReference type="ARBA" id="ARBA00023136"/>
    </source>
</evidence>
<feature type="transmembrane region" description="Helical" evidence="13">
    <location>
        <begin position="315"/>
        <end position="348"/>
    </location>
</feature>
<organism evidence="16 17">
    <name type="scientific">Chromobacterium vaccinii</name>
    <dbReference type="NCBI Taxonomy" id="1108595"/>
    <lineage>
        <taxon>Bacteria</taxon>
        <taxon>Pseudomonadati</taxon>
        <taxon>Pseudomonadota</taxon>
        <taxon>Betaproteobacteria</taxon>
        <taxon>Neisseriales</taxon>
        <taxon>Chromobacteriaceae</taxon>
        <taxon>Chromobacterium</taxon>
    </lineage>
</organism>
<feature type="domain" description="IpaB/BipB/SctE N-terminal" evidence="15">
    <location>
        <begin position="85"/>
        <end position="223"/>
    </location>
</feature>
<keyword evidence="6" id="KW-1043">Host membrane</keyword>
<comment type="caution">
    <text evidence="16">The sequence shown here is derived from an EMBL/GenBank/DDBJ whole genome shotgun (WGS) entry which is preliminary data.</text>
</comment>
<dbReference type="RefSeq" id="WP_347369281.1">
    <property type="nucleotide sequence ID" value="NZ_JBDOJC010000001.1"/>
</dbReference>
<evidence type="ECO:0000256" key="13">
    <source>
        <dbReference type="SAM" id="Phobius"/>
    </source>
</evidence>
<keyword evidence="7 13" id="KW-1133">Transmembrane helix</keyword>
<evidence type="ECO:0000256" key="7">
    <source>
        <dbReference type="ARBA" id="ARBA00022989"/>
    </source>
</evidence>
<evidence type="ECO:0000256" key="5">
    <source>
        <dbReference type="ARBA" id="ARBA00022692"/>
    </source>
</evidence>
<dbReference type="Pfam" id="PF04888">
    <property type="entry name" value="SseC"/>
    <property type="match status" value="1"/>
</dbReference>
<evidence type="ECO:0000256" key="10">
    <source>
        <dbReference type="ARBA" id="ARBA00025490"/>
    </source>
</evidence>
<feature type="compositionally biased region" description="Basic and acidic residues" evidence="12">
    <location>
        <begin position="157"/>
        <end position="167"/>
    </location>
</feature>
<dbReference type="PRINTS" id="PR01375">
    <property type="entry name" value="BACINVASINB"/>
</dbReference>
<evidence type="ECO:0000256" key="6">
    <source>
        <dbReference type="ARBA" id="ARBA00022870"/>
    </source>
</evidence>
<evidence type="ECO:0000259" key="14">
    <source>
        <dbReference type="Pfam" id="PF04888"/>
    </source>
</evidence>
<accession>A0ABV0FA53</accession>
<evidence type="ECO:0000256" key="11">
    <source>
        <dbReference type="ARBA" id="ARBA00035640"/>
    </source>
</evidence>
<evidence type="ECO:0000256" key="1">
    <source>
        <dbReference type="ARBA" id="ARBA00004551"/>
    </source>
</evidence>
<evidence type="ECO:0000259" key="15">
    <source>
        <dbReference type="Pfam" id="PF16535"/>
    </source>
</evidence>
<keyword evidence="4" id="KW-0964">Secreted</keyword>
<comment type="similarity">
    <text evidence="11">Belongs to the SctE/SipB/YopB family.</text>
</comment>
<keyword evidence="17" id="KW-1185">Reference proteome</keyword>
<keyword evidence="9 13" id="KW-0472">Membrane</keyword>
<evidence type="ECO:0000313" key="16">
    <source>
        <dbReference type="EMBL" id="MEO2215482.1"/>
    </source>
</evidence>
<evidence type="ECO:0000256" key="3">
    <source>
        <dbReference type="ARBA" id="ARBA00018823"/>
    </source>
</evidence>
<dbReference type="EMBL" id="JBDOJC010000001">
    <property type="protein sequence ID" value="MEO2215482.1"/>
    <property type="molecule type" value="Genomic_DNA"/>
</dbReference>
<feature type="compositionally biased region" description="Basic and acidic residues" evidence="12">
    <location>
        <begin position="139"/>
        <end position="148"/>
    </location>
</feature>
<feature type="compositionally biased region" description="Polar residues" evidence="12">
    <location>
        <begin position="62"/>
        <end position="73"/>
    </location>
</feature>
<comment type="function">
    <text evidence="10">Plays a role in the bacterium-induced formation of multinucleated giant cell (MNGC), which is formed after host cell fusion, as well as in the intercellular spreading of bacteria and in the induction of apoptosis in macrophages. May act in concert with other effector proteins to induce fusion of host cell membranes.</text>
</comment>
<reference evidence="16 17" key="1">
    <citation type="submission" date="2024-05" db="EMBL/GenBank/DDBJ databases">
        <authorList>
            <person name="De Oliveira J.P."/>
            <person name="Noriler S.A."/>
            <person name="De Oliveira A.G."/>
            <person name="Sipoli D.S."/>
        </authorList>
    </citation>
    <scope>NUCLEOTIDE SEQUENCE [LARGE SCALE GENOMIC DNA]</scope>
    <source>
        <strain evidence="16 17">LABIM189</strain>
    </source>
</reference>
<evidence type="ECO:0000256" key="12">
    <source>
        <dbReference type="SAM" id="MobiDB-lite"/>
    </source>
</evidence>
<dbReference type="InterPro" id="IPR032391">
    <property type="entry name" value="IpaB/BipB/SctE_N"/>
</dbReference>
<evidence type="ECO:0000256" key="2">
    <source>
        <dbReference type="ARBA" id="ARBA00004613"/>
    </source>
</evidence>
<dbReference type="Gene3D" id="1.20.120.330">
    <property type="entry name" value="Nucleotidyltransferases domain 2"/>
    <property type="match status" value="2"/>
</dbReference>
<comment type="subcellular location">
    <subcellularLocation>
        <location evidence="1">Host membrane</location>
    </subcellularLocation>
    <subcellularLocation>
        <location evidence="2">Secreted</location>
    </subcellularLocation>
</comment>